<sequence length="142" mass="16227">MATQPFQIHTDDEPPSPSTASTSNINLSTSILTPHQNTLLRAYLLHHRQETELMNLVVSLETSVRRERDQQGVEHLERNLARAQLRLAGVREERRRAEARVGREMERLRGVVGKARVEARMQGEEMRRILGRERGGGVVCLR</sequence>
<name>W6ZKD5_COCMI</name>
<dbReference type="KEGG" id="bor:COCMIDRAFT_21864"/>
<evidence type="ECO:0000313" key="3">
    <source>
        <dbReference type="EMBL" id="EUC50545.1"/>
    </source>
</evidence>
<organism evidence="3 4">
    <name type="scientific">Bipolaris oryzae ATCC 44560</name>
    <dbReference type="NCBI Taxonomy" id="930090"/>
    <lineage>
        <taxon>Eukaryota</taxon>
        <taxon>Fungi</taxon>
        <taxon>Dikarya</taxon>
        <taxon>Ascomycota</taxon>
        <taxon>Pezizomycotina</taxon>
        <taxon>Dothideomycetes</taxon>
        <taxon>Pleosporomycetidae</taxon>
        <taxon>Pleosporales</taxon>
        <taxon>Pleosporineae</taxon>
        <taxon>Pleosporaceae</taxon>
        <taxon>Bipolaris</taxon>
    </lineage>
</organism>
<keyword evidence="4" id="KW-1185">Reference proteome</keyword>
<dbReference type="HOGENOM" id="CLU_1767742_0_0_1"/>
<feature type="region of interest" description="Disordered" evidence="2">
    <location>
        <begin position="1"/>
        <end position="25"/>
    </location>
</feature>
<protein>
    <submittedName>
        <fullName evidence="3">Uncharacterized protein</fullName>
    </submittedName>
</protein>
<proteinExistence type="predicted"/>
<dbReference type="EMBL" id="KI963922">
    <property type="protein sequence ID" value="EUC50545.1"/>
    <property type="molecule type" value="Genomic_DNA"/>
</dbReference>
<dbReference type="AlphaFoldDB" id="W6ZKD5"/>
<evidence type="ECO:0000256" key="1">
    <source>
        <dbReference type="SAM" id="Coils"/>
    </source>
</evidence>
<dbReference type="OrthoDB" id="3691437at2759"/>
<feature type="coiled-coil region" evidence="1">
    <location>
        <begin position="66"/>
        <end position="100"/>
    </location>
</feature>
<evidence type="ECO:0000256" key="2">
    <source>
        <dbReference type="SAM" id="MobiDB-lite"/>
    </source>
</evidence>
<dbReference type="GeneID" id="19120131"/>
<dbReference type="Proteomes" id="UP000054032">
    <property type="component" value="Unassembled WGS sequence"/>
</dbReference>
<gene>
    <name evidence="3" type="ORF">COCMIDRAFT_21864</name>
</gene>
<reference evidence="3 4" key="1">
    <citation type="journal article" date="2013" name="PLoS Genet.">
        <title>Comparative genome structure, secondary metabolite, and effector coding capacity across Cochliobolus pathogens.</title>
        <authorList>
            <person name="Condon B.J."/>
            <person name="Leng Y."/>
            <person name="Wu D."/>
            <person name="Bushley K.E."/>
            <person name="Ohm R.A."/>
            <person name="Otillar R."/>
            <person name="Martin J."/>
            <person name="Schackwitz W."/>
            <person name="Grimwood J."/>
            <person name="MohdZainudin N."/>
            <person name="Xue C."/>
            <person name="Wang R."/>
            <person name="Manning V.A."/>
            <person name="Dhillon B."/>
            <person name="Tu Z.J."/>
            <person name="Steffenson B.J."/>
            <person name="Salamov A."/>
            <person name="Sun H."/>
            <person name="Lowry S."/>
            <person name="LaButti K."/>
            <person name="Han J."/>
            <person name="Copeland A."/>
            <person name="Lindquist E."/>
            <person name="Barry K."/>
            <person name="Schmutz J."/>
            <person name="Baker S.E."/>
            <person name="Ciuffetti L.M."/>
            <person name="Grigoriev I.V."/>
            <person name="Zhong S."/>
            <person name="Turgeon B.G."/>
        </authorList>
    </citation>
    <scope>NUCLEOTIDE SEQUENCE [LARGE SCALE GENOMIC DNA]</scope>
    <source>
        <strain evidence="3 4">ATCC 44560</strain>
    </source>
</reference>
<accession>W6ZKD5</accession>
<dbReference type="RefSeq" id="XP_007682819.1">
    <property type="nucleotide sequence ID" value="XM_007684629.1"/>
</dbReference>
<keyword evidence="1" id="KW-0175">Coiled coil</keyword>
<evidence type="ECO:0000313" key="4">
    <source>
        <dbReference type="Proteomes" id="UP000054032"/>
    </source>
</evidence>